<feature type="coiled-coil region" evidence="1">
    <location>
        <begin position="70"/>
        <end position="97"/>
    </location>
</feature>
<proteinExistence type="predicted"/>
<dbReference type="AlphaFoldDB" id="A0A644X2Q2"/>
<reference evidence="2" key="1">
    <citation type="submission" date="2019-08" db="EMBL/GenBank/DDBJ databases">
        <authorList>
            <person name="Kucharzyk K."/>
            <person name="Murdoch R.W."/>
            <person name="Higgins S."/>
            <person name="Loffler F."/>
        </authorList>
    </citation>
    <scope>NUCLEOTIDE SEQUENCE</scope>
</reference>
<accession>A0A644X2Q2</accession>
<dbReference type="EMBL" id="VSSQ01001448">
    <property type="protein sequence ID" value="MPM08434.1"/>
    <property type="molecule type" value="Genomic_DNA"/>
</dbReference>
<comment type="caution">
    <text evidence="2">The sequence shown here is derived from an EMBL/GenBank/DDBJ whole genome shotgun (WGS) entry which is preliminary data.</text>
</comment>
<protein>
    <recommendedName>
        <fullName evidence="3">Chaperone modulatory protein CbpM</fullName>
    </recommendedName>
</protein>
<dbReference type="InterPro" id="IPR018247">
    <property type="entry name" value="EF_Hand_1_Ca_BS"/>
</dbReference>
<organism evidence="2">
    <name type="scientific">bioreactor metagenome</name>
    <dbReference type="NCBI Taxonomy" id="1076179"/>
    <lineage>
        <taxon>unclassified sequences</taxon>
        <taxon>metagenomes</taxon>
        <taxon>ecological metagenomes</taxon>
    </lineage>
</organism>
<evidence type="ECO:0000256" key="1">
    <source>
        <dbReference type="SAM" id="Coils"/>
    </source>
</evidence>
<dbReference type="PROSITE" id="PS00018">
    <property type="entry name" value="EF_HAND_1"/>
    <property type="match status" value="1"/>
</dbReference>
<evidence type="ECO:0008006" key="3">
    <source>
        <dbReference type="Google" id="ProtNLM"/>
    </source>
</evidence>
<keyword evidence="1" id="KW-0175">Coiled coil</keyword>
<gene>
    <name evidence="2" type="ORF">SDC9_54746</name>
</gene>
<dbReference type="Pfam" id="PF13591">
    <property type="entry name" value="MerR_2"/>
    <property type="match status" value="1"/>
</dbReference>
<evidence type="ECO:0000313" key="2">
    <source>
        <dbReference type="EMBL" id="MPM08434.1"/>
    </source>
</evidence>
<name>A0A644X2Q2_9ZZZZ</name>
<dbReference type="Gene3D" id="1.10.1660.10">
    <property type="match status" value="1"/>
</dbReference>
<sequence>MSEKRILYSECIRIYEVDESFIDSLGELGLIRVSDTDSNRFVEYDELEELEQFIRWHNDMDINVEGIEALHHMLARVKSLQAEIENLRNELHFYRSL</sequence>